<dbReference type="EMBL" id="CP034710">
    <property type="protein sequence ID" value="AZT39692.1"/>
    <property type="molecule type" value="Genomic_DNA"/>
</dbReference>
<evidence type="ECO:0000313" key="3">
    <source>
        <dbReference type="EMBL" id="AZT44408.1"/>
    </source>
</evidence>
<protein>
    <submittedName>
        <fullName evidence="3">Uncharacterized protein</fullName>
    </submittedName>
</protein>
<keyword evidence="3" id="KW-0614">Plasmid</keyword>
<evidence type="ECO:0000256" key="1">
    <source>
        <dbReference type="SAM" id="MobiDB-lite"/>
    </source>
</evidence>
<accession>A0A3Q9MZQ1</accession>
<feature type="region of interest" description="Disordered" evidence="1">
    <location>
        <begin position="1"/>
        <end position="42"/>
    </location>
</feature>
<name>A0A3Q9MZQ1_SALET</name>
<proteinExistence type="predicted"/>
<dbReference type="AlphaFoldDB" id="A0A3Q9MZQ1"/>
<organism evidence="3">
    <name type="scientific">Salmonella enterica subsp. enterica serovar Karamoja</name>
    <dbReference type="NCBI Taxonomy" id="2500153"/>
    <lineage>
        <taxon>Bacteria</taxon>
        <taxon>Pseudomonadati</taxon>
        <taxon>Pseudomonadota</taxon>
        <taxon>Gammaproteobacteria</taxon>
        <taxon>Enterobacterales</taxon>
        <taxon>Enterobacteriaceae</taxon>
        <taxon>Salmonella</taxon>
    </lineage>
</organism>
<reference evidence="3" key="1">
    <citation type="submission" date="2018-12" db="EMBL/GenBank/DDBJ databases">
        <title>Complete genome sequences of twenty non-typhoidal Salmonella isolates from Rwanda.</title>
        <authorList>
            <person name="Byukusenge M."/>
            <person name="Li L."/>
            <person name="Subhashinie K."/>
            <person name="Nzayirambaho M."/>
            <person name="Kuchipudi S.V."/>
            <person name="Jayarao B.M."/>
        </authorList>
    </citation>
    <scope>NUCLEOTIDE SEQUENCE</scope>
    <source>
        <strain evidence="2">RSE21</strain>
        <strain evidence="3">RSE40</strain>
        <plasmid evidence="2">pRSE21</plasmid>
        <plasmid evidence="3">pRSE40</plasmid>
    </source>
</reference>
<dbReference type="RefSeq" id="WP_168445653.1">
    <property type="nucleotide sequence ID" value="NZ_CP034699.1"/>
</dbReference>
<dbReference type="EMBL" id="CP034699">
    <property type="protein sequence ID" value="AZT44408.1"/>
    <property type="molecule type" value="Genomic_DNA"/>
</dbReference>
<sequence>MGKVNSVSNGVWADNGTGPKPVNGGEWVSGASLVPPSQSVPPAGETISTIDYDWSTCTLNGWDDQVKVQLLLKSGSNTLTYDVSSSKQGTANLASKGFPANCTIYFQMKVGTIETGLYEPPYITEDQIQVYY</sequence>
<gene>
    <name evidence="3" type="ORF">EL007_24430</name>
    <name evidence="2" type="ORF">ELZ88_24515</name>
</gene>
<evidence type="ECO:0000313" key="2">
    <source>
        <dbReference type="EMBL" id="AZT39692.1"/>
    </source>
</evidence>
<geneLocation type="plasmid" evidence="3">
    <name>pRSE40</name>
</geneLocation>
<geneLocation type="plasmid" evidence="2">
    <name>pRSE21</name>
</geneLocation>